<dbReference type="EMBL" id="CATQJA010001757">
    <property type="protein sequence ID" value="CAJ0568526.1"/>
    <property type="molecule type" value="Genomic_DNA"/>
</dbReference>
<evidence type="ECO:0000256" key="1">
    <source>
        <dbReference type="SAM" id="Phobius"/>
    </source>
</evidence>
<keyword evidence="3" id="KW-1185">Reference proteome</keyword>
<evidence type="ECO:0000313" key="2">
    <source>
        <dbReference type="EMBL" id="CAJ0568526.1"/>
    </source>
</evidence>
<feature type="transmembrane region" description="Helical" evidence="1">
    <location>
        <begin position="137"/>
        <end position="154"/>
    </location>
</feature>
<comment type="caution">
    <text evidence="2">The sequence shown here is derived from an EMBL/GenBank/DDBJ whole genome shotgun (WGS) entry which is preliminary data.</text>
</comment>
<accession>A0AA36FV06</accession>
<reference evidence="2" key="1">
    <citation type="submission" date="2023-06" db="EMBL/GenBank/DDBJ databases">
        <authorList>
            <person name="Delattre M."/>
        </authorList>
    </citation>
    <scope>NUCLEOTIDE SEQUENCE</scope>
    <source>
        <strain evidence="2">AF72</strain>
    </source>
</reference>
<protein>
    <submittedName>
        <fullName evidence="2">Uncharacterized protein</fullName>
    </submittedName>
</protein>
<evidence type="ECO:0000313" key="3">
    <source>
        <dbReference type="Proteomes" id="UP001177023"/>
    </source>
</evidence>
<keyword evidence="1" id="KW-0472">Membrane</keyword>
<proteinExistence type="predicted"/>
<sequence length="168" mass="18770">MCIPTCSYFFVAPKPDPVQERQNHFSDLDGNHYCNILTLLTLPIAAVPIAHLVLLFILWRDVANNPSSYKTSALPIYFIVGCIIVLIAVAASVATFAGVYSRRYGFLIVARVLALFLSILYLLLAVSSIMSLDFLDVGVGVIMFAWLWLIIVLLQRHIKRMVSCPTCY</sequence>
<name>A0AA36FV06_9BILA</name>
<keyword evidence="1" id="KW-1133">Transmembrane helix</keyword>
<feature type="transmembrane region" description="Helical" evidence="1">
    <location>
        <begin position="112"/>
        <end position="131"/>
    </location>
</feature>
<feature type="non-terminal residue" evidence="2">
    <location>
        <position position="1"/>
    </location>
</feature>
<dbReference type="Proteomes" id="UP001177023">
    <property type="component" value="Unassembled WGS sequence"/>
</dbReference>
<feature type="transmembrane region" description="Helical" evidence="1">
    <location>
        <begin position="36"/>
        <end position="59"/>
    </location>
</feature>
<feature type="transmembrane region" description="Helical" evidence="1">
    <location>
        <begin position="74"/>
        <end position="100"/>
    </location>
</feature>
<keyword evidence="1" id="KW-0812">Transmembrane</keyword>
<dbReference type="AlphaFoldDB" id="A0AA36FV06"/>
<gene>
    <name evidence="2" type="ORF">MSPICULIGERA_LOCUS7043</name>
</gene>
<organism evidence="2 3">
    <name type="scientific">Mesorhabditis spiculigera</name>
    <dbReference type="NCBI Taxonomy" id="96644"/>
    <lineage>
        <taxon>Eukaryota</taxon>
        <taxon>Metazoa</taxon>
        <taxon>Ecdysozoa</taxon>
        <taxon>Nematoda</taxon>
        <taxon>Chromadorea</taxon>
        <taxon>Rhabditida</taxon>
        <taxon>Rhabditina</taxon>
        <taxon>Rhabditomorpha</taxon>
        <taxon>Rhabditoidea</taxon>
        <taxon>Rhabditidae</taxon>
        <taxon>Mesorhabditinae</taxon>
        <taxon>Mesorhabditis</taxon>
    </lineage>
</organism>